<keyword evidence="2" id="KW-1185">Reference proteome</keyword>
<sequence>MICIYVRGGGGKGEGEVVRCEAEEGKAEEEVGNPGTNVKKERKRPGVCVGGESGVSFAGAQGSPLTRYVEFPTMVEWISLSCPNVENSGSVGNFPNREFLALSGFAAAAASIQQTLADRAAWTMHWRCTARSKLYCNRKSILSIAHPPLDWIFAPVRMGFAAFCGTQSQPVKDKNSQSLQIDVLTLRFFETSEPLIRVLFVSDLQ</sequence>
<reference evidence="1" key="1">
    <citation type="journal article" date="2020" name="Stud. Mycol.">
        <title>101 Dothideomycetes genomes: a test case for predicting lifestyles and emergence of pathogens.</title>
        <authorList>
            <person name="Haridas S."/>
            <person name="Albert R."/>
            <person name="Binder M."/>
            <person name="Bloem J."/>
            <person name="Labutti K."/>
            <person name="Salamov A."/>
            <person name="Andreopoulos B."/>
            <person name="Baker S."/>
            <person name="Barry K."/>
            <person name="Bills G."/>
            <person name="Bluhm B."/>
            <person name="Cannon C."/>
            <person name="Castanera R."/>
            <person name="Culley D."/>
            <person name="Daum C."/>
            <person name="Ezra D."/>
            <person name="Gonzalez J."/>
            <person name="Henrissat B."/>
            <person name="Kuo A."/>
            <person name="Liang C."/>
            <person name="Lipzen A."/>
            <person name="Lutzoni F."/>
            <person name="Magnuson J."/>
            <person name="Mondo S."/>
            <person name="Nolan M."/>
            <person name="Ohm R."/>
            <person name="Pangilinan J."/>
            <person name="Park H.-J."/>
            <person name="Ramirez L."/>
            <person name="Alfaro M."/>
            <person name="Sun H."/>
            <person name="Tritt A."/>
            <person name="Yoshinaga Y."/>
            <person name="Zwiers L.-H."/>
            <person name="Turgeon B."/>
            <person name="Goodwin S."/>
            <person name="Spatafora J."/>
            <person name="Crous P."/>
            <person name="Grigoriev I."/>
        </authorList>
    </citation>
    <scope>NUCLEOTIDE SEQUENCE</scope>
    <source>
        <strain evidence="1">CBS 115976</strain>
    </source>
</reference>
<gene>
    <name evidence="1" type="ORF">BT63DRAFT_449835</name>
</gene>
<evidence type="ECO:0000313" key="1">
    <source>
        <dbReference type="EMBL" id="KAF2674843.1"/>
    </source>
</evidence>
<organism evidence="1 2">
    <name type="scientific">Microthyrium microscopicum</name>
    <dbReference type="NCBI Taxonomy" id="703497"/>
    <lineage>
        <taxon>Eukaryota</taxon>
        <taxon>Fungi</taxon>
        <taxon>Dikarya</taxon>
        <taxon>Ascomycota</taxon>
        <taxon>Pezizomycotina</taxon>
        <taxon>Dothideomycetes</taxon>
        <taxon>Dothideomycetes incertae sedis</taxon>
        <taxon>Microthyriales</taxon>
        <taxon>Microthyriaceae</taxon>
        <taxon>Microthyrium</taxon>
    </lineage>
</organism>
<proteinExistence type="predicted"/>
<dbReference type="Proteomes" id="UP000799302">
    <property type="component" value="Unassembled WGS sequence"/>
</dbReference>
<name>A0A6A6UTN6_9PEZI</name>
<accession>A0A6A6UTN6</accession>
<protein>
    <submittedName>
        <fullName evidence="1">Uncharacterized protein</fullName>
    </submittedName>
</protein>
<dbReference type="AlphaFoldDB" id="A0A6A6UTN6"/>
<dbReference type="EMBL" id="MU004230">
    <property type="protein sequence ID" value="KAF2674843.1"/>
    <property type="molecule type" value="Genomic_DNA"/>
</dbReference>
<evidence type="ECO:0000313" key="2">
    <source>
        <dbReference type="Proteomes" id="UP000799302"/>
    </source>
</evidence>